<comment type="caution">
    <text evidence="12">The sequence shown here is derived from an EMBL/GenBank/DDBJ whole genome shotgun (WGS) entry which is preliminary data.</text>
</comment>
<dbReference type="Pfam" id="PF03630">
    <property type="entry name" value="Fumble"/>
    <property type="match status" value="1"/>
</dbReference>
<keyword evidence="6" id="KW-0808">Transferase</keyword>
<dbReference type="EC" id="2.7.1.33" evidence="4"/>
<comment type="catalytic activity">
    <reaction evidence="1">
        <text>(R)-pantothenate + ATP = (R)-4'-phosphopantothenate + ADP + H(+)</text>
        <dbReference type="Rhea" id="RHEA:16373"/>
        <dbReference type="ChEBI" id="CHEBI:10986"/>
        <dbReference type="ChEBI" id="CHEBI:15378"/>
        <dbReference type="ChEBI" id="CHEBI:29032"/>
        <dbReference type="ChEBI" id="CHEBI:30616"/>
        <dbReference type="ChEBI" id="CHEBI:456216"/>
        <dbReference type="EC" id="2.7.1.33"/>
    </reaction>
</comment>
<evidence type="ECO:0000313" key="12">
    <source>
        <dbReference type="EMBL" id="KAG9394669.1"/>
    </source>
</evidence>
<dbReference type="SUPFAM" id="SSF53067">
    <property type="entry name" value="Actin-like ATPase domain"/>
    <property type="match status" value="2"/>
</dbReference>
<keyword evidence="10" id="KW-0173">Coenzyme A biosynthesis</keyword>
<dbReference type="NCBIfam" id="TIGR00555">
    <property type="entry name" value="panK_eukar"/>
    <property type="match status" value="1"/>
</dbReference>
<dbReference type="Gene3D" id="6.10.10.60">
    <property type="match status" value="1"/>
</dbReference>
<dbReference type="EMBL" id="JAHDYR010000013">
    <property type="protein sequence ID" value="KAG9394669.1"/>
    <property type="molecule type" value="Genomic_DNA"/>
</dbReference>
<keyword evidence="13" id="KW-1185">Reference proteome</keyword>
<name>A0A8J6B5F5_9EUKA</name>
<keyword evidence="8 12" id="KW-0418">Kinase</keyword>
<gene>
    <name evidence="12" type="ORF">J8273_3641</name>
</gene>
<evidence type="ECO:0000256" key="6">
    <source>
        <dbReference type="ARBA" id="ARBA00022679"/>
    </source>
</evidence>
<keyword evidence="7" id="KW-0547">Nucleotide-binding</keyword>
<organism evidence="12 13">
    <name type="scientific">Carpediemonas membranifera</name>
    <dbReference type="NCBI Taxonomy" id="201153"/>
    <lineage>
        <taxon>Eukaryota</taxon>
        <taxon>Metamonada</taxon>
        <taxon>Carpediemonas-like organisms</taxon>
        <taxon>Carpediemonas</taxon>
    </lineage>
</organism>
<evidence type="ECO:0000256" key="1">
    <source>
        <dbReference type="ARBA" id="ARBA00001206"/>
    </source>
</evidence>
<reference evidence="12" key="1">
    <citation type="submission" date="2021-05" db="EMBL/GenBank/DDBJ databases">
        <title>A free-living protist that lacks canonical eukaryotic 1 DNA replication and segregation systems.</title>
        <authorList>
            <person name="Salas-Leiva D.E."/>
            <person name="Tromer E.C."/>
            <person name="Curtis B.A."/>
            <person name="Jerlstrom-Hultqvist J."/>
            <person name="Kolisko M."/>
            <person name="Yi Z."/>
            <person name="Salas-Leiva J.S."/>
            <person name="Gallot-Lavallee L."/>
            <person name="Kops G.J.P.L."/>
            <person name="Archibald J.M."/>
            <person name="Simpson A.G.B."/>
            <person name="Roger A.J."/>
        </authorList>
    </citation>
    <scope>NUCLEOTIDE SEQUENCE</scope>
    <source>
        <strain evidence="12">BICM</strain>
    </source>
</reference>
<dbReference type="Gene3D" id="3.30.420.510">
    <property type="match status" value="1"/>
</dbReference>
<evidence type="ECO:0000256" key="8">
    <source>
        <dbReference type="ARBA" id="ARBA00022777"/>
    </source>
</evidence>
<dbReference type="OrthoDB" id="498611at2759"/>
<dbReference type="InterPro" id="IPR043129">
    <property type="entry name" value="ATPase_NBD"/>
</dbReference>
<dbReference type="GO" id="GO:0005524">
    <property type="term" value="F:ATP binding"/>
    <property type="evidence" value="ECO:0007669"/>
    <property type="project" value="UniProtKB-KW"/>
</dbReference>
<evidence type="ECO:0000256" key="7">
    <source>
        <dbReference type="ARBA" id="ARBA00022741"/>
    </source>
</evidence>
<proteinExistence type="inferred from homology"/>
<evidence type="ECO:0000256" key="4">
    <source>
        <dbReference type="ARBA" id="ARBA00012102"/>
    </source>
</evidence>
<dbReference type="FunFam" id="3.30.420.40:FF:000025">
    <property type="entry name" value="pantothenate kinase 2, mitochondrial"/>
    <property type="match status" value="1"/>
</dbReference>
<accession>A0A8J6B5F5</accession>
<dbReference type="PANTHER" id="PTHR12280">
    <property type="entry name" value="PANTOTHENATE KINASE"/>
    <property type="match status" value="1"/>
</dbReference>
<evidence type="ECO:0000256" key="11">
    <source>
        <dbReference type="ARBA" id="ARBA00060870"/>
    </source>
</evidence>
<evidence type="ECO:0000256" key="10">
    <source>
        <dbReference type="ARBA" id="ARBA00022993"/>
    </source>
</evidence>
<comment type="pathway">
    <text evidence="3">Cofactor biosynthesis; coenzyme A biosynthesis; CoA from (R)-pantothenate: step 1/5.</text>
</comment>
<comment type="subcellular location">
    <subcellularLocation>
        <location evidence="2">Cytoplasm</location>
    </subcellularLocation>
</comment>
<keyword evidence="9" id="KW-0067">ATP-binding</keyword>
<sequence length="514" mass="56740">MPSKLYELLTDMLVWLLPVQWLRNFIRFVLYGFRDPSRQSRGRMRSELPVPVSIRRPEPNKVKLALDIGGSLAKLVIFVPNDLRAKLFPFTYDEDSATYTPDFSACQRLGMADFREDPSIEADLTIENSEVLGGSLYFAQFETKSVSKCLLFITKYQLHRLTSESFVDSLDDIADSPLHATDLEASEHIDTLYKGTMGPICATGGGAFKFEADIMSTASCTLARCDEMRSLITGLNFVLRALPTESWIYLGTRYDREQPRRSMPVDDTLFPYLLVGIGSGVSLIRVDGADSYRRVDGTSLGGGLFVGLCRAMTQAKTFDEMLDLVSRGDNRNVDMLVKDIYGSGYGKIGLSPETIAASMGKATGDSSEEDLAKSALMLVCLNIAQIAYLNAERHGVRDIYFGGHFVNNNDVAMATISAGIEYWSTGQVFARFLRHEGFLGAIGSLVVPTEPARPRGMTRSLSQNFVKPFPPFLSGIDLLNTSADVSEDDDDSVSASVLGSLRSSVAKEWEHQEE</sequence>
<dbReference type="InterPro" id="IPR004567">
    <property type="entry name" value="Type_II_PanK"/>
</dbReference>
<dbReference type="GO" id="GO:0015937">
    <property type="term" value="P:coenzyme A biosynthetic process"/>
    <property type="evidence" value="ECO:0007669"/>
    <property type="project" value="UniProtKB-KW"/>
</dbReference>
<dbReference type="AlphaFoldDB" id="A0A8J6B5F5"/>
<dbReference type="GO" id="GO:0005829">
    <property type="term" value="C:cytosol"/>
    <property type="evidence" value="ECO:0007669"/>
    <property type="project" value="TreeGrafter"/>
</dbReference>
<dbReference type="Gene3D" id="3.30.420.40">
    <property type="match status" value="1"/>
</dbReference>
<dbReference type="GO" id="GO:0005634">
    <property type="term" value="C:nucleus"/>
    <property type="evidence" value="ECO:0007669"/>
    <property type="project" value="TreeGrafter"/>
</dbReference>
<evidence type="ECO:0000313" key="13">
    <source>
        <dbReference type="Proteomes" id="UP000717585"/>
    </source>
</evidence>
<dbReference type="PANTHER" id="PTHR12280:SF20">
    <property type="entry name" value="4'-PHOSPHOPANTETHEINE PHOSPHATASE"/>
    <property type="match status" value="1"/>
</dbReference>
<evidence type="ECO:0000256" key="3">
    <source>
        <dbReference type="ARBA" id="ARBA00005225"/>
    </source>
</evidence>
<dbReference type="GO" id="GO:0004594">
    <property type="term" value="F:pantothenate kinase activity"/>
    <property type="evidence" value="ECO:0007669"/>
    <property type="project" value="UniProtKB-EC"/>
</dbReference>
<evidence type="ECO:0000256" key="9">
    <source>
        <dbReference type="ARBA" id="ARBA00022840"/>
    </source>
</evidence>
<evidence type="ECO:0000256" key="2">
    <source>
        <dbReference type="ARBA" id="ARBA00004496"/>
    </source>
</evidence>
<evidence type="ECO:0000256" key="5">
    <source>
        <dbReference type="ARBA" id="ARBA00022490"/>
    </source>
</evidence>
<dbReference type="Proteomes" id="UP000717585">
    <property type="component" value="Unassembled WGS sequence"/>
</dbReference>
<comment type="similarity">
    <text evidence="11">Belongs to the type II pantothenate kinase family.</text>
</comment>
<protein>
    <recommendedName>
        <fullName evidence="4">pantothenate kinase</fullName>
        <ecNumber evidence="4">2.7.1.33</ecNumber>
    </recommendedName>
</protein>
<keyword evidence="5" id="KW-0963">Cytoplasm</keyword>